<gene>
    <name evidence="2" type="ORF">OFUS_LOCUS20635</name>
</gene>
<dbReference type="InterPro" id="IPR043155">
    <property type="entry name" value="VPS33_dom3b"/>
</dbReference>
<organism evidence="2 3">
    <name type="scientific">Owenia fusiformis</name>
    <name type="common">Polychaete worm</name>
    <dbReference type="NCBI Taxonomy" id="6347"/>
    <lineage>
        <taxon>Eukaryota</taxon>
        <taxon>Metazoa</taxon>
        <taxon>Spiralia</taxon>
        <taxon>Lophotrochozoa</taxon>
        <taxon>Annelida</taxon>
        <taxon>Polychaeta</taxon>
        <taxon>Sedentaria</taxon>
        <taxon>Canalipalpata</taxon>
        <taxon>Sabellida</taxon>
        <taxon>Oweniida</taxon>
        <taxon>Oweniidae</taxon>
        <taxon>Owenia</taxon>
    </lineage>
</organism>
<dbReference type="Gene3D" id="3.40.50.2060">
    <property type="match status" value="1"/>
</dbReference>
<name>A0A8J1XTB8_OWEFU</name>
<protein>
    <recommendedName>
        <fullName evidence="4">Vacuolar protein sorting-associated protein 33B</fullName>
    </recommendedName>
</protein>
<proteinExistence type="inferred from homology"/>
<dbReference type="EMBL" id="CAIIXF020000010">
    <property type="protein sequence ID" value="CAH1796199.1"/>
    <property type="molecule type" value="Genomic_DNA"/>
</dbReference>
<dbReference type="InterPro" id="IPR036045">
    <property type="entry name" value="Sec1-like_sf"/>
</dbReference>
<accession>A0A8J1XTB8</accession>
<comment type="similarity">
    <text evidence="1">Belongs to the STXBP/unc-18/SEC1 family.</text>
</comment>
<dbReference type="Gene3D" id="3.90.830.10">
    <property type="entry name" value="Syntaxin Binding Protein 1, Chain A, domain 2"/>
    <property type="match status" value="1"/>
</dbReference>
<evidence type="ECO:0000313" key="3">
    <source>
        <dbReference type="Proteomes" id="UP000749559"/>
    </source>
</evidence>
<dbReference type="Gene3D" id="3.40.50.1910">
    <property type="match status" value="1"/>
</dbReference>
<reference evidence="2" key="1">
    <citation type="submission" date="2022-03" db="EMBL/GenBank/DDBJ databases">
        <authorList>
            <person name="Martin C."/>
        </authorList>
    </citation>
    <scope>NUCLEOTIDE SEQUENCE</scope>
</reference>
<dbReference type="OrthoDB" id="10262528at2759"/>
<evidence type="ECO:0000256" key="1">
    <source>
        <dbReference type="ARBA" id="ARBA00009884"/>
    </source>
</evidence>
<sequence length="621" mass="69943">MAAPGKSISGFPDVEVLRQMARGELVDLLKSMPGKKDLVIEPSLMRPLDRIAGASLLKENGIEKIFKLEPKLKCVQGSGQRIYLVRPEMLTMKQVADHINADIAVDSVQKKYKILMVPRKLHVCEQILEQEGVHGYVTIEEFQLDFIPLDTDLVSLELPEFTRSCLMDGDQSWSHTIAKSLVNLQTYFGIIPNVYGHGKNSKMVFELMQTMFEYDEPKQINHDIGNLFLIDRDIDFVTPLCSQMTYEGLLDDIFSIDSGFVEFGSEVTGTEKSVKLLLSSQDMVYQDIRNKHFSMVFSYLSNKAKELQTGYDKRHNLASVSDMKNFVQNDLKDLKQQHKSLTLHIGACEVILNNKTKGGDFEEQMRTEHSLLEGVEGKENYNYLEECINRQYNVTMVLRLLCLMSLTQDGLSSQNYKTLKTQLLQSHGFEFMLTFFNLKKLGLLTEKQESRINVPQTPGSKHLQKMASIATIPKKSSFQAISKKLNLVPKAAEEVDLKNPNDMSYVYSGAYTPIIPRLVEQVLQKDGWSHIEDVIKLLPGSEYNFSSSRAKSAKGKGGGSIHSLDPSSKVVCVYFIGGCTYSEIAALRYLGKMKGYKFLIATTGILSGNRLIELLTETPSI</sequence>
<dbReference type="InterPro" id="IPR043127">
    <property type="entry name" value="Sec-1-like_dom3a"/>
</dbReference>
<dbReference type="InterPro" id="IPR043154">
    <property type="entry name" value="Sec-1-like_dom1"/>
</dbReference>
<dbReference type="Gene3D" id="1.25.40.850">
    <property type="match status" value="1"/>
</dbReference>
<dbReference type="Proteomes" id="UP000749559">
    <property type="component" value="Unassembled WGS sequence"/>
</dbReference>
<dbReference type="GO" id="GO:0016192">
    <property type="term" value="P:vesicle-mediated transport"/>
    <property type="evidence" value="ECO:0007669"/>
    <property type="project" value="InterPro"/>
</dbReference>
<dbReference type="InterPro" id="IPR001619">
    <property type="entry name" value="Sec1-like"/>
</dbReference>
<dbReference type="PANTHER" id="PTHR11679">
    <property type="entry name" value="VESICLE PROTEIN SORTING-ASSOCIATED"/>
    <property type="match status" value="1"/>
</dbReference>
<dbReference type="EMBL" id="CAIIXF020000010">
    <property type="protein sequence ID" value="CAH1796198.1"/>
    <property type="molecule type" value="Genomic_DNA"/>
</dbReference>
<dbReference type="Pfam" id="PF00995">
    <property type="entry name" value="Sec1"/>
    <property type="match status" value="1"/>
</dbReference>
<dbReference type="SUPFAM" id="SSF56815">
    <property type="entry name" value="Sec1/munc18-like (SM) proteins"/>
    <property type="match status" value="1"/>
</dbReference>
<evidence type="ECO:0000313" key="2">
    <source>
        <dbReference type="EMBL" id="CAH1796198.1"/>
    </source>
</evidence>
<dbReference type="AlphaFoldDB" id="A0A8J1XTB8"/>
<comment type="caution">
    <text evidence="2">The sequence shown here is derived from an EMBL/GenBank/DDBJ whole genome shotgun (WGS) entry which is preliminary data.</text>
</comment>
<dbReference type="InterPro" id="IPR027482">
    <property type="entry name" value="Sec1-like_dom2"/>
</dbReference>
<evidence type="ECO:0008006" key="4">
    <source>
        <dbReference type="Google" id="ProtNLM"/>
    </source>
</evidence>
<keyword evidence="3" id="KW-1185">Reference proteome</keyword>